<dbReference type="EMBL" id="CP001649">
    <property type="protein sequence ID" value="ACS80265.1"/>
    <property type="molecule type" value="Genomic_DNA"/>
</dbReference>
<evidence type="ECO:0000313" key="2">
    <source>
        <dbReference type="EMBL" id="ACS80265.1"/>
    </source>
</evidence>
<keyword evidence="3" id="KW-1185">Reference proteome</keyword>
<dbReference type="TCDB" id="1.A.30.4.3">
    <property type="family name" value="the h(+)- or na(+)-translocating bacterial flagellar motor/exbbd outer membrane transport energizer (mot/exb) superfamily"/>
</dbReference>
<dbReference type="eggNOG" id="COG1511">
    <property type="taxonomic scope" value="Bacteria"/>
</dbReference>
<keyword evidence="1" id="KW-0812">Transmembrane</keyword>
<gene>
    <name evidence="2" type="ordered locus">Desal_2209</name>
</gene>
<evidence type="ECO:0008006" key="4">
    <source>
        <dbReference type="Google" id="ProtNLM"/>
    </source>
</evidence>
<accession>C6BWI5</accession>
<dbReference type="HOGENOM" id="CLU_034730_0_0_7"/>
<feature type="transmembrane region" description="Helical" evidence="1">
    <location>
        <begin position="42"/>
        <end position="63"/>
    </location>
</feature>
<evidence type="ECO:0000313" key="3">
    <source>
        <dbReference type="Proteomes" id="UP000002601"/>
    </source>
</evidence>
<feature type="transmembrane region" description="Helical" evidence="1">
    <location>
        <begin position="12"/>
        <end position="36"/>
    </location>
</feature>
<keyword evidence="1" id="KW-0472">Membrane</keyword>
<feature type="transmembrane region" description="Helical" evidence="1">
    <location>
        <begin position="139"/>
        <end position="163"/>
    </location>
</feature>
<dbReference type="RefSeq" id="WP_015852081.1">
    <property type="nucleotide sequence ID" value="NC_012881.1"/>
</dbReference>
<dbReference type="AlphaFoldDB" id="C6BWI5"/>
<sequence>MAYNSNKYRLYLTLSIFVLLAVIISVVISFAFLKTLFATSEIINSIILTVFAGSVFTAFRYIFSVRRDMKLFAAFTDWCEKPEESTFELDDLNKGLLGNVLVSIGCSIKENGVLIVRSSSDSRSIIESLEQNISSRSSLISFLSGFLVLLGLMGTFLGLTLTLQSMGDILSTLAGGLTDSSDTSIMQVMIQLIVELKTPMAGMGTAFSTSLFGLAGSAVVGVLSILIGRMHDQLKQRLENWLNEKTEYAASKSGNAGTVSPDLDLGSQMAAISTQLEKNNVALLESLENTNKFLLKLTLLQQRSAEAINTVQDQSMETTKEIGLGNELTGRLIKESRQMVTALERSIETMNIMNERHHKN</sequence>
<dbReference type="Proteomes" id="UP000002601">
    <property type="component" value="Chromosome"/>
</dbReference>
<feature type="transmembrane region" description="Helical" evidence="1">
    <location>
        <begin position="206"/>
        <end position="227"/>
    </location>
</feature>
<evidence type="ECO:0000256" key="1">
    <source>
        <dbReference type="SAM" id="Phobius"/>
    </source>
</evidence>
<protein>
    <recommendedName>
        <fullName evidence="4">MotA/TolQ/ExbB proton channel family protein</fullName>
    </recommendedName>
</protein>
<name>C6BWI5_MARSD</name>
<proteinExistence type="predicted"/>
<organism evidence="2 3">
    <name type="scientific">Maridesulfovibrio salexigens (strain ATCC 14822 / DSM 2638 / NCIMB 8403 / VKM B-1763)</name>
    <name type="common">Desulfovibrio salexigens</name>
    <dbReference type="NCBI Taxonomy" id="526222"/>
    <lineage>
        <taxon>Bacteria</taxon>
        <taxon>Pseudomonadati</taxon>
        <taxon>Thermodesulfobacteriota</taxon>
        <taxon>Desulfovibrionia</taxon>
        <taxon>Desulfovibrionales</taxon>
        <taxon>Desulfovibrionaceae</taxon>
        <taxon>Maridesulfovibrio</taxon>
    </lineage>
</organism>
<dbReference type="STRING" id="526222.Desal_2209"/>
<keyword evidence="1" id="KW-1133">Transmembrane helix</keyword>
<reference evidence="2 3" key="1">
    <citation type="submission" date="2009-06" db="EMBL/GenBank/DDBJ databases">
        <title>Complete sequence of Desulfovibrio salexigens DSM 2638.</title>
        <authorList>
            <consortium name="US DOE Joint Genome Institute"/>
            <person name="Lucas S."/>
            <person name="Copeland A."/>
            <person name="Lapidus A."/>
            <person name="Glavina del Rio T."/>
            <person name="Tice H."/>
            <person name="Bruce D."/>
            <person name="Goodwin L."/>
            <person name="Pitluck S."/>
            <person name="Munk A.C."/>
            <person name="Brettin T."/>
            <person name="Detter J.C."/>
            <person name="Han C."/>
            <person name="Tapia R."/>
            <person name="Larimer F."/>
            <person name="Land M."/>
            <person name="Hauser L."/>
            <person name="Kyrpides N."/>
            <person name="Anderson I."/>
            <person name="Wall J.D."/>
            <person name="Arkin A.P."/>
            <person name="Dehal P."/>
            <person name="Chivian D."/>
            <person name="Giles B."/>
            <person name="Hazen T.C."/>
        </authorList>
    </citation>
    <scope>NUCLEOTIDE SEQUENCE [LARGE SCALE GENOMIC DNA]</scope>
    <source>
        <strain evidence="3">ATCC 14822 / DSM 2638 / NCIMB 8403 / VKM B-1763</strain>
    </source>
</reference>
<dbReference type="KEGG" id="dsa:Desal_2209"/>
<dbReference type="OrthoDB" id="9794540at2"/>